<feature type="binding site" evidence="1">
    <location>
        <position position="918"/>
    </location>
    <ligand>
        <name>Zn(2+)</name>
        <dbReference type="ChEBI" id="CHEBI:29105"/>
    </ligand>
</feature>
<evidence type="ECO:0000256" key="1">
    <source>
        <dbReference type="PIRSR" id="PIRSR607822-1"/>
    </source>
</evidence>
<accession>A0A9Q4B367</accession>
<dbReference type="RefSeq" id="WP_257821698.1">
    <property type="nucleotide sequence ID" value="NZ_JABXYM010000001.1"/>
</dbReference>
<dbReference type="GO" id="GO:0046872">
    <property type="term" value="F:metal ion binding"/>
    <property type="evidence" value="ECO:0007669"/>
    <property type="project" value="UniProtKB-KW"/>
</dbReference>
<dbReference type="Pfam" id="PF05147">
    <property type="entry name" value="LANC_like"/>
    <property type="match status" value="1"/>
</dbReference>
<dbReference type="InterPro" id="IPR017146">
    <property type="entry name" value="Lanti_2_LanM"/>
</dbReference>
<dbReference type="PIRSF" id="PIRSF037228">
    <property type="entry name" value="Lant_mod_RumM"/>
    <property type="match status" value="1"/>
</dbReference>
<keyword evidence="4" id="KW-1185">Reference proteome</keyword>
<dbReference type="NCBIfam" id="TIGR03897">
    <property type="entry name" value="lanti_2_LanM"/>
    <property type="match status" value="1"/>
</dbReference>
<dbReference type="PANTHER" id="PTHR12736">
    <property type="entry name" value="LANC-LIKE PROTEIN"/>
    <property type="match status" value="1"/>
</dbReference>
<evidence type="ECO:0000313" key="4">
    <source>
        <dbReference type="Proteomes" id="UP001057753"/>
    </source>
</evidence>
<dbReference type="InterPro" id="IPR025410">
    <property type="entry name" value="Lant_dehyd"/>
</dbReference>
<proteinExistence type="predicted"/>
<feature type="domain" description="Lantibiotic biosynthesis protein dehydration" evidence="2">
    <location>
        <begin position="197"/>
        <end position="566"/>
    </location>
</feature>
<dbReference type="GO" id="GO:0005886">
    <property type="term" value="C:plasma membrane"/>
    <property type="evidence" value="ECO:0007669"/>
    <property type="project" value="TreeGrafter"/>
</dbReference>
<sequence>MNNMLKILRCGEKKESGAVQDASLLDRNIDIVYKGDTQLVTESLHNVLSINSLERVRRLYNTDLHKYTFKLNVYQRIKQEIANQEIDPQERSEDILFHTFALKITSYFIKKLTASNRYQAAKHNLKDESQFLKDVSTQFQKQILKTSYRTLVLDLNINRENGKLQGNTKEEKYRYYNHILLNDSEYLNSFFDFYLGLLRIIANEIRKFKKFITELLTRYDHDKLEISATLSNQTQIEQIETIEVGLGDAHSDGRKVAQVILENSVLIYKPRNLNIDLLYEKIVVWLNEKIDGDQYQISTPKVISRKEYGWVEFIQYEECSDEQDIKNFYRRMGGQIALLYTLNAVDFHSENIIANGSFPVLVDLESLFHIPYEHLKTDTESAYVKAEKKLNSSVRTLGLLPFFFGRENVDISGIGRKGKVQSFIKLPQIKNPNKDDMKIEREYVSMDSSSNHPKWNGEFVYAQDYISEIKDGFAKVFETISSYSEEILKVINDFSDAVFVRFIPKPTVKYASFLELSLHPRFLHNAIDREVYLAKIWEEIKVNENYIPLAKHEYSDLINDDIPYFKLPIHSKDLFTSRNKVIADYFRHSPFELVRKKINGLSKEELDFQLEVIDLSMLASGDDRQRELKKFVTKNPEDYKKPFHSQQYFIKKAEEIAEHIYSQSFKGTNNGKPNYSWLNSTPVGVEEIQWNLVPMGDTMYDGLSGMAMTYLSLWIVTKKQKYLDIAIDIVEDISVRFKDLELSEERKTHISVGAFSGVSSIIYMLMNFYIATKEKKYKELSLELTDKITVLIEQDKEFDIIGGAAGAITVLISCYDWTRDDVFLKTAAQCSEHIMNNAVDINQNEISWIGVAEQPLTGYSHGNAGIIYSLSLLNNYLKDETISKVIMKGMNYENNQMIQDNWIDRRKPVEEAATSAWCHGSPGILLSRLGLAGSHENKISQQAESDMNMARDNIFYDGFGREHSLCHGDIGNAAILIAYGRETNQPDVVEMAQNLMLESLQIGEEKGYKCGVGREVETPNLMVGMAGIIYGALFACDERVPNILSLKLDKIE</sequence>
<dbReference type="InterPro" id="IPR007822">
    <property type="entry name" value="LANC-like"/>
</dbReference>
<dbReference type="Pfam" id="PF13575">
    <property type="entry name" value="DUF4135"/>
    <property type="match status" value="1"/>
</dbReference>
<reference evidence="3" key="1">
    <citation type="submission" date="2020-06" db="EMBL/GenBank/DDBJ databases">
        <title>Insight into the genomes of haloalkaliphilic bacilli from Kenyan soda lakes.</title>
        <authorList>
            <person name="Mwirichia R."/>
            <person name="Villamizar G.C."/>
            <person name="Poehlein A."/>
            <person name="Mugweru J."/>
            <person name="Kipnyargis A."/>
            <person name="Kiplimo D."/>
            <person name="Orwa P."/>
            <person name="Daniel R."/>
        </authorList>
    </citation>
    <scope>NUCLEOTIDE SEQUENCE</scope>
    <source>
        <strain evidence="3">B1096_S55</strain>
    </source>
</reference>
<dbReference type="InterPro" id="IPR012341">
    <property type="entry name" value="6hp_glycosidase-like_sf"/>
</dbReference>
<protein>
    <submittedName>
        <fullName evidence="3">Type 2 lantipeptide synthetase LanM</fullName>
    </submittedName>
</protein>
<dbReference type="Gene3D" id="1.50.10.10">
    <property type="match status" value="1"/>
</dbReference>
<dbReference type="SUPFAM" id="SSF158745">
    <property type="entry name" value="LanC-like"/>
    <property type="match status" value="1"/>
</dbReference>
<keyword evidence="1" id="KW-0479">Metal-binding</keyword>
<dbReference type="CDD" id="cd04792">
    <property type="entry name" value="LanM-like"/>
    <property type="match status" value="1"/>
</dbReference>
<dbReference type="PANTHER" id="PTHR12736:SF21">
    <property type="entry name" value="LANC-LIKE PROTEIN 2"/>
    <property type="match status" value="1"/>
</dbReference>
<gene>
    <name evidence="3" type="primary">lanM</name>
    <name evidence="3" type="ORF">HXA33_12140</name>
</gene>
<dbReference type="GO" id="GO:0005975">
    <property type="term" value="P:carbohydrate metabolic process"/>
    <property type="evidence" value="ECO:0007669"/>
    <property type="project" value="InterPro"/>
</dbReference>
<name>A0A9Q4B367_SALAG</name>
<dbReference type="EMBL" id="JABXYM010000001">
    <property type="protein sequence ID" value="MCR6097295.1"/>
    <property type="molecule type" value="Genomic_DNA"/>
</dbReference>
<keyword evidence="1" id="KW-0862">Zinc</keyword>
<organism evidence="3 4">
    <name type="scientific">Salipaludibacillus agaradhaerens</name>
    <name type="common">Bacillus agaradhaerens</name>
    <dbReference type="NCBI Taxonomy" id="76935"/>
    <lineage>
        <taxon>Bacteria</taxon>
        <taxon>Bacillati</taxon>
        <taxon>Bacillota</taxon>
        <taxon>Bacilli</taxon>
        <taxon>Bacillales</taxon>
        <taxon>Bacillaceae</taxon>
    </lineage>
</organism>
<dbReference type="GO" id="GO:0031179">
    <property type="term" value="P:peptide modification"/>
    <property type="evidence" value="ECO:0007669"/>
    <property type="project" value="InterPro"/>
</dbReference>
<evidence type="ECO:0000313" key="3">
    <source>
        <dbReference type="EMBL" id="MCR6097295.1"/>
    </source>
</evidence>
<dbReference type="Proteomes" id="UP001057753">
    <property type="component" value="Unassembled WGS sequence"/>
</dbReference>
<comment type="caution">
    <text evidence="3">The sequence shown here is derived from an EMBL/GenBank/DDBJ whole genome shotgun (WGS) entry which is preliminary data.</text>
</comment>
<feature type="binding site" evidence="1">
    <location>
        <position position="966"/>
    </location>
    <ligand>
        <name>Zn(2+)</name>
        <dbReference type="ChEBI" id="CHEBI:29105"/>
    </ligand>
</feature>
<dbReference type="PRINTS" id="PR01950">
    <property type="entry name" value="LANCSUPER"/>
</dbReference>
<dbReference type="AlphaFoldDB" id="A0A9Q4B367"/>
<feature type="binding site" evidence="1">
    <location>
        <position position="967"/>
    </location>
    <ligand>
        <name>Zn(2+)</name>
        <dbReference type="ChEBI" id="CHEBI:29105"/>
    </ligand>
</feature>
<evidence type="ECO:0000259" key="2">
    <source>
        <dbReference type="Pfam" id="PF13575"/>
    </source>
</evidence>
<dbReference type="SMART" id="SM01260">
    <property type="entry name" value="LANC_like"/>
    <property type="match status" value="1"/>
</dbReference>